<keyword evidence="1" id="KW-1185">Reference proteome</keyword>
<proteinExistence type="predicted"/>
<dbReference type="Proteomes" id="UP000095283">
    <property type="component" value="Unplaced"/>
</dbReference>
<dbReference type="WBParaSite" id="Hba_04710">
    <property type="protein sequence ID" value="Hba_04710"/>
    <property type="gene ID" value="Hba_04710"/>
</dbReference>
<reference evidence="2" key="1">
    <citation type="submission" date="2016-11" db="UniProtKB">
        <authorList>
            <consortium name="WormBaseParasite"/>
        </authorList>
    </citation>
    <scope>IDENTIFICATION</scope>
</reference>
<name>A0A1I7WI77_HETBA</name>
<dbReference type="AlphaFoldDB" id="A0A1I7WI77"/>
<evidence type="ECO:0000313" key="2">
    <source>
        <dbReference type="WBParaSite" id="Hba_04710"/>
    </source>
</evidence>
<accession>A0A1I7WI77</accession>
<protein>
    <submittedName>
        <fullName evidence="2">Uncharacterized protein</fullName>
    </submittedName>
</protein>
<organism evidence="1 2">
    <name type="scientific">Heterorhabditis bacteriophora</name>
    <name type="common">Entomopathogenic nematode worm</name>
    <dbReference type="NCBI Taxonomy" id="37862"/>
    <lineage>
        <taxon>Eukaryota</taxon>
        <taxon>Metazoa</taxon>
        <taxon>Ecdysozoa</taxon>
        <taxon>Nematoda</taxon>
        <taxon>Chromadorea</taxon>
        <taxon>Rhabditida</taxon>
        <taxon>Rhabditina</taxon>
        <taxon>Rhabditomorpha</taxon>
        <taxon>Strongyloidea</taxon>
        <taxon>Heterorhabditidae</taxon>
        <taxon>Heterorhabditis</taxon>
    </lineage>
</organism>
<sequence length="47" mass="5691">MFYIIIELEILYKVFRFQIQSKLLHEYKVGNLGLFNEIRMCSGHKIN</sequence>
<evidence type="ECO:0000313" key="1">
    <source>
        <dbReference type="Proteomes" id="UP000095283"/>
    </source>
</evidence>